<sequence length="411" mass="45920">MQWFPVGRDDSSGWRLDVVSLITILGESLMARHIQPLTASWLCMLPRILPAPQAFLGSTRAARLPSLPNSICGVYSGTLVSELNYFANVLIPVSTMKNFEVAVWHIELSGKKPNQPVTLFEPERIVDTIKDQSRSQNPEEETMVPPRMLSPLNILTVFSSLIVLGAVVWAFVLNDGVAVLALVAIASASTLVGIASHWRPRLATRPTDTKVPKGDIVIRTREGVFVVIKCAEEIARELFMGPEECNYLVSDQWFKVLGGISLSLVTLSVIFLGNCSWTMQAVIAVIYIMLNVFYWVASLLPPSWLWDLSRYKCVDVTPKYLKNADKISEDDSKPSFTRSLWYAIQATGEIEWVTVSDAAPRTPEWETWLGLAKINCRNPNWDAVGEKDRLMKKAHHRSEAPASLPLRRETA</sequence>
<keyword evidence="1" id="KW-1133">Transmembrane helix</keyword>
<comment type="caution">
    <text evidence="2">The sequence shown here is derived from an EMBL/GenBank/DDBJ whole genome shotgun (WGS) entry which is preliminary data.</text>
</comment>
<organism evidence="2 3">
    <name type="scientific">Penicillium steckii</name>
    <dbReference type="NCBI Taxonomy" id="303698"/>
    <lineage>
        <taxon>Eukaryota</taxon>
        <taxon>Fungi</taxon>
        <taxon>Dikarya</taxon>
        <taxon>Ascomycota</taxon>
        <taxon>Pezizomycotina</taxon>
        <taxon>Eurotiomycetes</taxon>
        <taxon>Eurotiomycetidae</taxon>
        <taxon>Eurotiales</taxon>
        <taxon>Aspergillaceae</taxon>
        <taxon>Penicillium</taxon>
    </lineage>
</organism>
<evidence type="ECO:0000313" key="3">
    <source>
        <dbReference type="Proteomes" id="UP000191285"/>
    </source>
</evidence>
<evidence type="ECO:0000313" key="2">
    <source>
        <dbReference type="EMBL" id="OQE18692.1"/>
    </source>
</evidence>
<dbReference type="EMBL" id="MLKD01000017">
    <property type="protein sequence ID" value="OQE18692.1"/>
    <property type="molecule type" value="Genomic_DNA"/>
</dbReference>
<dbReference type="OrthoDB" id="5412502at2759"/>
<keyword evidence="3" id="KW-1185">Reference proteome</keyword>
<name>A0A1V6SXG7_9EURO</name>
<dbReference type="STRING" id="303698.A0A1V6SXG7"/>
<feature type="transmembrane region" description="Helical" evidence="1">
    <location>
        <begin position="253"/>
        <end position="273"/>
    </location>
</feature>
<dbReference type="AlphaFoldDB" id="A0A1V6SXG7"/>
<feature type="transmembrane region" description="Helical" evidence="1">
    <location>
        <begin position="279"/>
        <end position="300"/>
    </location>
</feature>
<dbReference type="Proteomes" id="UP000191285">
    <property type="component" value="Unassembled WGS sequence"/>
</dbReference>
<feature type="transmembrane region" description="Helical" evidence="1">
    <location>
        <begin position="152"/>
        <end position="171"/>
    </location>
</feature>
<feature type="transmembrane region" description="Helical" evidence="1">
    <location>
        <begin position="177"/>
        <end position="195"/>
    </location>
</feature>
<protein>
    <submittedName>
        <fullName evidence="2">Uncharacterized protein</fullName>
    </submittedName>
</protein>
<accession>A0A1V6SXG7</accession>
<reference evidence="3" key="1">
    <citation type="journal article" date="2017" name="Nat. Microbiol.">
        <title>Global analysis of biosynthetic gene clusters reveals vast potential of secondary metabolite production in Penicillium species.</title>
        <authorList>
            <person name="Nielsen J.C."/>
            <person name="Grijseels S."/>
            <person name="Prigent S."/>
            <person name="Ji B."/>
            <person name="Dainat J."/>
            <person name="Nielsen K.F."/>
            <person name="Frisvad J.C."/>
            <person name="Workman M."/>
            <person name="Nielsen J."/>
        </authorList>
    </citation>
    <scope>NUCLEOTIDE SEQUENCE [LARGE SCALE GENOMIC DNA]</scope>
    <source>
        <strain evidence="3">IBT 24891</strain>
    </source>
</reference>
<evidence type="ECO:0000256" key="1">
    <source>
        <dbReference type="SAM" id="Phobius"/>
    </source>
</evidence>
<proteinExistence type="predicted"/>
<keyword evidence="1" id="KW-0472">Membrane</keyword>
<gene>
    <name evidence="2" type="ORF">PENSTE_c017G01227</name>
</gene>
<keyword evidence="1" id="KW-0812">Transmembrane</keyword>